<proteinExistence type="predicted"/>
<evidence type="ECO:0000256" key="1">
    <source>
        <dbReference type="SAM" id="MobiDB-lite"/>
    </source>
</evidence>
<sequence length="182" mass="19997">MRIDEPVLTPSTKFDEANIPALSAAFPRSPTHIARRRSTHFSHFLLHFTASTHSSTSFTGARTRGNASSTVSAPRRPSHRGSRAPIDALTIDVVRAPAVRAGGVFPECYSGYIQSDRLCRQRGLVNSAPVLPSLRARLTPHPHAKNQCAHCVLRVPLWYPNKYDAASFNRSSASHRPPTSHL</sequence>
<keyword evidence="3" id="KW-1185">Reference proteome</keyword>
<accession>A0A0D2NHS4</accession>
<dbReference type="EMBL" id="KN817588">
    <property type="protein sequence ID" value="KJA18509.1"/>
    <property type="molecule type" value="Genomic_DNA"/>
</dbReference>
<organism evidence="2 3">
    <name type="scientific">Hypholoma sublateritium (strain FD-334 SS-4)</name>
    <dbReference type="NCBI Taxonomy" id="945553"/>
    <lineage>
        <taxon>Eukaryota</taxon>
        <taxon>Fungi</taxon>
        <taxon>Dikarya</taxon>
        <taxon>Basidiomycota</taxon>
        <taxon>Agaricomycotina</taxon>
        <taxon>Agaricomycetes</taxon>
        <taxon>Agaricomycetidae</taxon>
        <taxon>Agaricales</taxon>
        <taxon>Agaricineae</taxon>
        <taxon>Strophariaceae</taxon>
        <taxon>Hypholoma</taxon>
    </lineage>
</organism>
<dbReference type="AlphaFoldDB" id="A0A0D2NHS4"/>
<evidence type="ECO:0000313" key="2">
    <source>
        <dbReference type="EMBL" id="KJA18509.1"/>
    </source>
</evidence>
<protein>
    <submittedName>
        <fullName evidence="2">Uncharacterized protein</fullName>
    </submittedName>
</protein>
<feature type="region of interest" description="Disordered" evidence="1">
    <location>
        <begin position="55"/>
        <end position="83"/>
    </location>
</feature>
<evidence type="ECO:0000313" key="3">
    <source>
        <dbReference type="Proteomes" id="UP000054270"/>
    </source>
</evidence>
<name>A0A0D2NHS4_HYPSF</name>
<reference evidence="3" key="1">
    <citation type="submission" date="2014-04" db="EMBL/GenBank/DDBJ databases">
        <title>Evolutionary Origins and Diversification of the Mycorrhizal Mutualists.</title>
        <authorList>
            <consortium name="DOE Joint Genome Institute"/>
            <consortium name="Mycorrhizal Genomics Consortium"/>
            <person name="Kohler A."/>
            <person name="Kuo A."/>
            <person name="Nagy L.G."/>
            <person name="Floudas D."/>
            <person name="Copeland A."/>
            <person name="Barry K.W."/>
            <person name="Cichocki N."/>
            <person name="Veneault-Fourrey C."/>
            <person name="LaButti K."/>
            <person name="Lindquist E.A."/>
            <person name="Lipzen A."/>
            <person name="Lundell T."/>
            <person name="Morin E."/>
            <person name="Murat C."/>
            <person name="Riley R."/>
            <person name="Ohm R."/>
            <person name="Sun H."/>
            <person name="Tunlid A."/>
            <person name="Henrissat B."/>
            <person name="Grigoriev I.V."/>
            <person name="Hibbett D.S."/>
            <person name="Martin F."/>
        </authorList>
    </citation>
    <scope>NUCLEOTIDE SEQUENCE [LARGE SCALE GENOMIC DNA]</scope>
    <source>
        <strain evidence="3">FD-334 SS-4</strain>
    </source>
</reference>
<dbReference type="Proteomes" id="UP000054270">
    <property type="component" value="Unassembled WGS sequence"/>
</dbReference>
<gene>
    <name evidence="2" type="ORF">HYPSUDRAFT_205330</name>
</gene>